<organism evidence="7 8">
    <name type="scientific">Zooshikella ganghwensis</name>
    <dbReference type="NCBI Taxonomy" id="202772"/>
    <lineage>
        <taxon>Bacteria</taxon>
        <taxon>Pseudomonadati</taxon>
        <taxon>Pseudomonadota</taxon>
        <taxon>Gammaproteobacteria</taxon>
        <taxon>Oceanospirillales</taxon>
        <taxon>Zooshikellaceae</taxon>
        <taxon>Zooshikella</taxon>
    </lineage>
</organism>
<protein>
    <submittedName>
        <fullName evidence="7">D-2-hydroxyacid dehydrogenase</fullName>
    </submittedName>
</protein>
<accession>A0A4P9VW51</accession>
<gene>
    <name evidence="7" type="ORF">B9G39_03115</name>
</gene>
<dbReference type="GO" id="GO:0016616">
    <property type="term" value="F:oxidoreductase activity, acting on the CH-OH group of donors, NAD or NADP as acceptor"/>
    <property type="evidence" value="ECO:0007669"/>
    <property type="project" value="InterPro"/>
</dbReference>
<keyword evidence="8" id="KW-1185">Reference proteome</keyword>
<dbReference type="InterPro" id="IPR006139">
    <property type="entry name" value="D-isomer_2_OHA_DH_cat_dom"/>
</dbReference>
<keyword evidence="2 4" id="KW-0560">Oxidoreductase</keyword>
<dbReference type="InterPro" id="IPR050418">
    <property type="entry name" value="D-iso_2-hydroxyacid_DH_PdxB"/>
</dbReference>
<comment type="similarity">
    <text evidence="1 4">Belongs to the D-isomer specific 2-hydroxyacid dehydrogenase family.</text>
</comment>
<feature type="domain" description="D-isomer specific 2-hydroxyacid dehydrogenase catalytic" evidence="5">
    <location>
        <begin position="6"/>
        <end position="289"/>
    </location>
</feature>
<dbReference type="PANTHER" id="PTHR43761:SF1">
    <property type="entry name" value="D-ISOMER SPECIFIC 2-HYDROXYACID DEHYDROGENASE CATALYTIC DOMAIN-CONTAINING PROTEIN-RELATED"/>
    <property type="match status" value="1"/>
</dbReference>
<sequence>MPFQVFGTTSSNQVATRIESCNVVFTNKVVITEAHMQQNPQLRYIGILATGTNNVDLNAAAKYGITVTHITRYGTHSVAQHTWGLILSLVTQQYRYQQAVQQGRWSASPFFCLLDYPITELAGKKLVIVGYGELGKQVAKIGEAFGMEVLLAKVPGSPQYNNKNRLPLAEAFALADIVSLHCPLVTQTRHLINDESLSWLRPHTFLINTARGDLIDEAALLQALINNRLAGAGLDVLAVEPPPVDHPLIAAELPNLLITPHCAWGSQQARQRLVTQARNHLLNFLANKPTGLVG</sequence>
<dbReference type="GO" id="GO:0051287">
    <property type="term" value="F:NAD binding"/>
    <property type="evidence" value="ECO:0007669"/>
    <property type="project" value="InterPro"/>
</dbReference>
<evidence type="ECO:0000256" key="4">
    <source>
        <dbReference type="RuleBase" id="RU003719"/>
    </source>
</evidence>
<dbReference type="PROSITE" id="PS00670">
    <property type="entry name" value="D_2_HYDROXYACID_DH_2"/>
    <property type="match status" value="1"/>
</dbReference>
<dbReference type="Proteomes" id="UP000257039">
    <property type="component" value="Unassembled WGS sequence"/>
</dbReference>
<proteinExistence type="inferred from homology"/>
<dbReference type="InterPro" id="IPR036291">
    <property type="entry name" value="NAD(P)-bd_dom_sf"/>
</dbReference>
<evidence type="ECO:0000313" key="7">
    <source>
        <dbReference type="EMBL" id="RDH46622.1"/>
    </source>
</evidence>
<dbReference type="EMBL" id="NDXW01000001">
    <property type="protein sequence ID" value="RDH46622.1"/>
    <property type="molecule type" value="Genomic_DNA"/>
</dbReference>
<dbReference type="CDD" id="cd12162">
    <property type="entry name" value="2-Hacid_dh_4"/>
    <property type="match status" value="1"/>
</dbReference>
<dbReference type="PANTHER" id="PTHR43761">
    <property type="entry name" value="D-ISOMER SPECIFIC 2-HYDROXYACID DEHYDROGENASE FAMILY PROTEIN (AFU_ORTHOLOGUE AFUA_1G13630)"/>
    <property type="match status" value="1"/>
</dbReference>
<reference evidence="7 8" key="1">
    <citation type="submission" date="2017-04" db="EMBL/GenBank/DDBJ databases">
        <title>Draft genome sequence of Zooshikella ganghwensis VG4 isolated from Red Sea sediments.</title>
        <authorList>
            <person name="Rehman Z."/>
            <person name="Alam I."/>
            <person name="Kamau A."/>
            <person name="Bajic V."/>
            <person name="Leiknes T."/>
        </authorList>
    </citation>
    <scope>NUCLEOTIDE SEQUENCE [LARGE SCALE GENOMIC DNA]</scope>
    <source>
        <strain evidence="7 8">VG4</strain>
    </source>
</reference>
<dbReference type="InterPro" id="IPR006140">
    <property type="entry name" value="D-isomer_DH_NAD-bd"/>
</dbReference>
<evidence type="ECO:0000259" key="5">
    <source>
        <dbReference type="Pfam" id="PF00389"/>
    </source>
</evidence>
<evidence type="ECO:0000256" key="3">
    <source>
        <dbReference type="ARBA" id="ARBA00023027"/>
    </source>
</evidence>
<evidence type="ECO:0000259" key="6">
    <source>
        <dbReference type="Pfam" id="PF02826"/>
    </source>
</evidence>
<evidence type="ECO:0000313" key="8">
    <source>
        <dbReference type="Proteomes" id="UP000257039"/>
    </source>
</evidence>
<dbReference type="Pfam" id="PF00389">
    <property type="entry name" value="2-Hacid_dh"/>
    <property type="match status" value="1"/>
</dbReference>
<comment type="caution">
    <text evidence="7">The sequence shown here is derived from an EMBL/GenBank/DDBJ whole genome shotgun (WGS) entry which is preliminary data.</text>
</comment>
<feature type="domain" description="D-isomer specific 2-hydroxyacid dehydrogenase NAD-binding" evidence="6">
    <location>
        <begin position="84"/>
        <end position="263"/>
    </location>
</feature>
<dbReference type="AlphaFoldDB" id="A0A4P9VW51"/>
<evidence type="ECO:0000256" key="1">
    <source>
        <dbReference type="ARBA" id="ARBA00005854"/>
    </source>
</evidence>
<dbReference type="SUPFAM" id="SSF51735">
    <property type="entry name" value="NAD(P)-binding Rossmann-fold domains"/>
    <property type="match status" value="1"/>
</dbReference>
<dbReference type="Gene3D" id="3.40.50.720">
    <property type="entry name" value="NAD(P)-binding Rossmann-like Domain"/>
    <property type="match status" value="2"/>
</dbReference>
<dbReference type="SUPFAM" id="SSF52283">
    <property type="entry name" value="Formate/glycerate dehydrogenase catalytic domain-like"/>
    <property type="match status" value="1"/>
</dbReference>
<dbReference type="InterPro" id="IPR029753">
    <property type="entry name" value="D-isomer_DH_CS"/>
</dbReference>
<dbReference type="Pfam" id="PF02826">
    <property type="entry name" value="2-Hacid_dh_C"/>
    <property type="match status" value="1"/>
</dbReference>
<name>A0A4P9VW51_9GAMM</name>
<evidence type="ECO:0000256" key="2">
    <source>
        <dbReference type="ARBA" id="ARBA00023002"/>
    </source>
</evidence>
<keyword evidence="3" id="KW-0520">NAD</keyword>